<dbReference type="InterPro" id="IPR000277">
    <property type="entry name" value="Cys/Met-Metab_PyrdxlP-dep_enz"/>
</dbReference>
<evidence type="ECO:0008006" key="7">
    <source>
        <dbReference type="Google" id="ProtNLM"/>
    </source>
</evidence>
<dbReference type="Proteomes" id="UP000018780">
    <property type="component" value="Chromosome"/>
</dbReference>
<dbReference type="PANTHER" id="PTHR11808:SF85">
    <property type="entry name" value="CYSTATHIONINE GAMMA-LYASE-RELATED"/>
    <property type="match status" value="1"/>
</dbReference>
<dbReference type="AlphaFoldDB" id="V9W0Q2"/>
<proteinExistence type="inferred from homology"/>
<dbReference type="Pfam" id="PF01053">
    <property type="entry name" value="Cys_Met_Meta_PP"/>
    <property type="match status" value="1"/>
</dbReference>
<dbReference type="InterPro" id="IPR015422">
    <property type="entry name" value="PyrdxlP-dep_Trfase_small"/>
</dbReference>
<name>V9W0Q2_9RHOB</name>
<dbReference type="GO" id="GO:0005737">
    <property type="term" value="C:cytoplasm"/>
    <property type="evidence" value="ECO:0007669"/>
    <property type="project" value="TreeGrafter"/>
</dbReference>
<keyword evidence="6" id="KW-1185">Reference proteome</keyword>
<reference evidence="5 6" key="1">
    <citation type="submission" date="2013-09" db="EMBL/GenBank/DDBJ databases">
        <authorList>
            <consortium name="DOE Joint Genome Institute"/>
            <person name="Klenk H.-P."/>
            <person name="Huntemann M."/>
            <person name="Han J."/>
            <person name="Chen A."/>
            <person name="Kyrpides N."/>
            <person name="Mavromatis K."/>
            <person name="Markowitz V."/>
            <person name="Palaniappan K."/>
            <person name="Ivanova N."/>
            <person name="Schaumberg A."/>
            <person name="Pati A."/>
            <person name="Liolios K."/>
            <person name="Nordberg H.P."/>
            <person name="Cantor M.N."/>
            <person name="Hua S.X."/>
            <person name="Woyke T."/>
        </authorList>
    </citation>
    <scope>NUCLEOTIDE SEQUENCE [LARGE SCALE GENOMIC DNA]</scope>
    <source>
        <strain evidence="5 6">DSM 14336</strain>
    </source>
</reference>
<dbReference type="GO" id="GO:0030170">
    <property type="term" value="F:pyridoxal phosphate binding"/>
    <property type="evidence" value="ECO:0007669"/>
    <property type="project" value="InterPro"/>
</dbReference>
<evidence type="ECO:0000313" key="6">
    <source>
        <dbReference type="Proteomes" id="UP000018780"/>
    </source>
</evidence>
<comment type="similarity">
    <text evidence="4">Belongs to the trans-sulfuration enzymes family.</text>
</comment>
<evidence type="ECO:0000256" key="1">
    <source>
        <dbReference type="ARBA" id="ARBA00001933"/>
    </source>
</evidence>
<dbReference type="PANTHER" id="PTHR11808">
    <property type="entry name" value="TRANS-SULFURATION ENZYME FAMILY MEMBER"/>
    <property type="match status" value="1"/>
</dbReference>
<gene>
    <name evidence="5" type="ORF">METH_16915</name>
</gene>
<dbReference type="GO" id="GO:0019346">
    <property type="term" value="P:transsulfuration"/>
    <property type="evidence" value="ECO:0007669"/>
    <property type="project" value="InterPro"/>
</dbReference>
<evidence type="ECO:0000256" key="4">
    <source>
        <dbReference type="RuleBase" id="RU362118"/>
    </source>
</evidence>
<protein>
    <recommendedName>
        <fullName evidence="7">O-acetylhomoserine aminocarboxypropyltransferase</fullName>
    </recommendedName>
</protein>
<dbReference type="EMBL" id="CP006773">
    <property type="protein sequence ID" value="AHD03215.1"/>
    <property type="molecule type" value="Genomic_DNA"/>
</dbReference>
<dbReference type="STRING" id="999552.METH_16915"/>
<dbReference type="Gene3D" id="3.40.640.10">
    <property type="entry name" value="Type I PLP-dependent aspartate aminotransferase-like (Major domain)"/>
    <property type="match status" value="1"/>
</dbReference>
<dbReference type="OrthoDB" id="9805807at2"/>
<organism evidence="5 6">
    <name type="scientific">Leisingera methylohalidivorans DSM 14336</name>
    <dbReference type="NCBI Taxonomy" id="999552"/>
    <lineage>
        <taxon>Bacteria</taxon>
        <taxon>Pseudomonadati</taxon>
        <taxon>Pseudomonadota</taxon>
        <taxon>Alphaproteobacteria</taxon>
        <taxon>Rhodobacterales</taxon>
        <taxon>Roseobacteraceae</taxon>
        <taxon>Leisingera</taxon>
    </lineage>
</organism>
<evidence type="ECO:0000256" key="2">
    <source>
        <dbReference type="ARBA" id="ARBA00022898"/>
    </source>
</evidence>
<dbReference type="InterPro" id="IPR015421">
    <property type="entry name" value="PyrdxlP-dep_Trfase_major"/>
</dbReference>
<feature type="modified residue" description="N6-(pyridoxal phosphate)lysine" evidence="3">
    <location>
        <position position="219"/>
    </location>
</feature>
<dbReference type="GO" id="GO:0004123">
    <property type="term" value="F:cystathionine gamma-lyase activity"/>
    <property type="evidence" value="ECO:0007669"/>
    <property type="project" value="TreeGrafter"/>
</dbReference>
<dbReference type="InterPro" id="IPR015424">
    <property type="entry name" value="PyrdxlP-dep_Trfase"/>
</dbReference>
<dbReference type="PATRIC" id="fig|999552.6.peg.3370"/>
<evidence type="ECO:0000256" key="3">
    <source>
        <dbReference type="PIRSR" id="PIRSR001434-2"/>
    </source>
</evidence>
<dbReference type="SUPFAM" id="SSF53383">
    <property type="entry name" value="PLP-dependent transferases"/>
    <property type="match status" value="1"/>
</dbReference>
<dbReference type="HOGENOM" id="CLU_018986_2_0_5"/>
<accession>V9W0Q2</accession>
<sequence>MRFDTLAVRGGYGEPSALANEGAICEPAYLSPAQHFASSEHMRQALSGEADGWIYTRIDNPTVRQLETTIAALEAYGGGFTATATVFSSGMAALFMAATALVADDPARPKPNIVLPAACYGGSFMLFRERFQQDRGIELRWIQDSLDLGEWERAIDGNTRFALCEVPCNPLLRMTDIPALARITSAHDVPLMVDATLSSPAVMRPLVLGADIVVHSVSKSMSASGLSIAGAVVSRPGICCPHPRQEMRADFAGFLKRGPQRDTGVILSPFNALQSLADLRSLRSRMQIMGRSAQRLAEVLAAHPAVAETYYPGLPGMPGHEIARRDMVLVDSEMEPGGQENCFGYLMSVRMRGGIPAARAFLDGLQIFWRANDLGRIKSTATIPSISTHSQLSEAEKKLGGIPGDLVRLSVGCEHEDDIIADAVQALDRVRKVAA</sequence>
<comment type="cofactor">
    <cofactor evidence="1 4">
        <name>pyridoxal 5'-phosphate</name>
        <dbReference type="ChEBI" id="CHEBI:597326"/>
    </cofactor>
</comment>
<dbReference type="Gene3D" id="3.90.1150.10">
    <property type="entry name" value="Aspartate Aminotransferase, domain 1"/>
    <property type="match status" value="1"/>
</dbReference>
<keyword evidence="2 3" id="KW-0663">Pyridoxal phosphate</keyword>
<dbReference type="RefSeq" id="WP_024091561.1">
    <property type="nucleotide sequence ID" value="NC_023135.1"/>
</dbReference>
<dbReference type="GO" id="GO:0019343">
    <property type="term" value="P:cysteine biosynthetic process via cystathionine"/>
    <property type="evidence" value="ECO:0007669"/>
    <property type="project" value="TreeGrafter"/>
</dbReference>
<evidence type="ECO:0000313" key="5">
    <source>
        <dbReference type="EMBL" id="AHD03215.1"/>
    </source>
</evidence>
<dbReference type="KEGG" id="lmd:METH_16915"/>
<dbReference type="PIRSF" id="PIRSF001434">
    <property type="entry name" value="CGS"/>
    <property type="match status" value="1"/>
</dbReference>